<dbReference type="SUPFAM" id="SSF57667">
    <property type="entry name" value="beta-beta-alpha zinc fingers"/>
    <property type="match status" value="3"/>
</dbReference>
<feature type="domain" description="C2H2-type" evidence="9">
    <location>
        <begin position="295"/>
        <end position="322"/>
    </location>
</feature>
<evidence type="ECO:0000256" key="4">
    <source>
        <dbReference type="ARBA" id="ARBA00022771"/>
    </source>
</evidence>
<proteinExistence type="predicted"/>
<keyword evidence="11" id="KW-1185">Reference proteome</keyword>
<dbReference type="Proteomes" id="UP000827092">
    <property type="component" value="Unassembled WGS sequence"/>
</dbReference>
<dbReference type="Pfam" id="PF13894">
    <property type="entry name" value="zf-C2H2_4"/>
    <property type="match status" value="1"/>
</dbReference>
<evidence type="ECO:0000259" key="9">
    <source>
        <dbReference type="PROSITE" id="PS50157"/>
    </source>
</evidence>
<accession>A0AAV6V7U8</accession>
<dbReference type="GO" id="GO:0008270">
    <property type="term" value="F:zinc ion binding"/>
    <property type="evidence" value="ECO:0007669"/>
    <property type="project" value="UniProtKB-KW"/>
</dbReference>
<organism evidence="10 11">
    <name type="scientific">Oedothorax gibbosus</name>
    <dbReference type="NCBI Taxonomy" id="931172"/>
    <lineage>
        <taxon>Eukaryota</taxon>
        <taxon>Metazoa</taxon>
        <taxon>Ecdysozoa</taxon>
        <taxon>Arthropoda</taxon>
        <taxon>Chelicerata</taxon>
        <taxon>Arachnida</taxon>
        <taxon>Araneae</taxon>
        <taxon>Araneomorphae</taxon>
        <taxon>Entelegynae</taxon>
        <taxon>Araneoidea</taxon>
        <taxon>Linyphiidae</taxon>
        <taxon>Erigoninae</taxon>
        <taxon>Oedothorax</taxon>
    </lineage>
</organism>
<feature type="region of interest" description="Disordered" evidence="8">
    <location>
        <begin position="246"/>
        <end position="265"/>
    </location>
</feature>
<feature type="domain" description="C2H2-type" evidence="9">
    <location>
        <begin position="350"/>
        <end position="377"/>
    </location>
</feature>
<comment type="caution">
    <text evidence="10">The sequence shown here is derived from an EMBL/GenBank/DDBJ whole genome shotgun (WGS) entry which is preliminary data.</text>
</comment>
<dbReference type="FunFam" id="3.30.160.60:FF:000624">
    <property type="entry name" value="zinc finger protein 697"/>
    <property type="match status" value="1"/>
</dbReference>
<feature type="domain" description="C2H2-type" evidence="9">
    <location>
        <begin position="267"/>
        <end position="294"/>
    </location>
</feature>
<evidence type="ECO:0000256" key="6">
    <source>
        <dbReference type="ARBA" id="ARBA00023242"/>
    </source>
</evidence>
<dbReference type="PANTHER" id="PTHR16515:SF49">
    <property type="entry name" value="GASTRULA ZINC FINGER PROTEIN XLCGF49.1-LIKE-RELATED"/>
    <property type="match status" value="1"/>
</dbReference>
<dbReference type="EMBL" id="JAFNEN010000141">
    <property type="protein sequence ID" value="KAG8192302.1"/>
    <property type="molecule type" value="Genomic_DNA"/>
</dbReference>
<evidence type="ECO:0000256" key="5">
    <source>
        <dbReference type="ARBA" id="ARBA00022833"/>
    </source>
</evidence>
<keyword evidence="5" id="KW-0862">Zinc</keyword>
<dbReference type="GO" id="GO:0005634">
    <property type="term" value="C:nucleus"/>
    <property type="evidence" value="ECO:0007669"/>
    <property type="project" value="UniProtKB-SubCell"/>
</dbReference>
<dbReference type="PROSITE" id="PS50157">
    <property type="entry name" value="ZINC_FINGER_C2H2_2"/>
    <property type="match status" value="6"/>
</dbReference>
<evidence type="ECO:0000313" key="10">
    <source>
        <dbReference type="EMBL" id="KAG8192302.1"/>
    </source>
</evidence>
<dbReference type="PROSITE" id="PS00028">
    <property type="entry name" value="ZINC_FINGER_C2H2_1"/>
    <property type="match status" value="5"/>
</dbReference>
<keyword evidence="6" id="KW-0539">Nucleus</keyword>
<reference evidence="10 11" key="1">
    <citation type="journal article" date="2022" name="Nat. Ecol. Evol.">
        <title>A masculinizing supergene underlies an exaggerated male reproductive morph in a spider.</title>
        <authorList>
            <person name="Hendrickx F."/>
            <person name="De Corte Z."/>
            <person name="Sonet G."/>
            <person name="Van Belleghem S.M."/>
            <person name="Kostlbacher S."/>
            <person name="Vangestel C."/>
        </authorList>
    </citation>
    <scope>NUCLEOTIDE SEQUENCE [LARGE SCALE GENOMIC DNA]</scope>
    <source>
        <strain evidence="10">W744_W776</strain>
    </source>
</reference>
<evidence type="ECO:0000256" key="1">
    <source>
        <dbReference type="ARBA" id="ARBA00004123"/>
    </source>
</evidence>
<feature type="compositionally biased region" description="Acidic residues" evidence="8">
    <location>
        <begin position="249"/>
        <end position="265"/>
    </location>
</feature>
<dbReference type="Pfam" id="PF00096">
    <property type="entry name" value="zf-C2H2"/>
    <property type="match status" value="2"/>
</dbReference>
<dbReference type="Pfam" id="PF12874">
    <property type="entry name" value="zf-met"/>
    <property type="match status" value="1"/>
</dbReference>
<dbReference type="AlphaFoldDB" id="A0AAV6V7U8"/>
<evidence type="ECO:0000256" key="3">
    <source>
        <dbReference type="ARBA" id="ARBA00022737"/>
    </source>
</evidence>
<keyword evidence="4 7" id="KW-0863">Zinc-finger</keyword>
<dbReference type="PANTHER" id="PTHR16515">
    <property type="entry name" value="PR DOMAIN ZINC FINGER PROTEIN"/>
    <property type="match status" value="1"/>
</dbReference>
<dbReference type="InterPro" id="IPR036236">
    <property type="entry name" value="Znf_C2H2_sf"/>
</dbReference>
<dbReference type="GO" id="GO:0006355">
    <property type="term" value="P:regulation of DNA-templated transcription"/>
    <property type="evidence" value="ECO:0007669"/>
    <property type="project" value="UniProtKB-ARBA"/>
</dbReference>
<evidence type="ECO:0000313" key="11">
    <source>
        <dbReference type="Proteomes" id="UP000827092"/>
    </source>
</evidence>
<dbReference type="InterPro" id="IPR013087">
    <property type="entry name" value="Znf_C2H2_type"/>
</dbReference>
<sequence length="434" mass="49892">MNVSSKHSCSLCETCYSCHKCLQYKASTFRGNFSESDEDIRELFKSSADNHFKDDDPQYIRVGPDNEKIATTPDGTTLSIAIDDNSSSDEQQAVINLPSWIDEDSDIDDPTWNEGPSVVKKRLKIKKRIVIDDSDDPSGDEGTSVVKKRMKVVKRTVIDDSDDSSWNEGTSLVKNRLKILKRTVIDDSDDPSWSGDASAIDDPPKFRHMTVIEGKDRSIKKSVVVRKPQRPRANWKNKLQRIQAGLDVNETDVSSEEETDEDDPQSFDCEICEKTFESKKDLKIHSIYHSTEEVHECKLCGMQFEYSFELIKHSINHRNPNNICEYCKKEFKNAERLRVHMASHTGEDPYFCVICGKGFKDSTRLKSHLQCHTDDKPFACETCGKCFRRKSQLKTHSWVHSEVKPYACELCLKPFNYKCNLQLHLQRFHHVFDD</sequence>
<keyword evidence="2" id="KW-0479">Metal-binding</keyword>
<feature type="domain" description="C2H2-type" evidence="9">
    <location>
        <begin position="322"/>
        <end position="349"/>
    </location>
</feature>
<protein>
    <recommendedName>
        <fullName evidence="9">C2H2-type domain-containing protein</fullName>
    </recommendedName>
</protein>
<evidence type="ECO:0000256" key="7">
    <source>
        <dbReference type="PROSITE-ProRule" id="PRU00042"/>
    </source>
</evidence>
<feature type="domain" description="C2H2-type" evidence="9">
    <location>
        <begin position="406"/>
        <end position="434"/>
    </location>
</feature>
<gene>
    <name evidence="10" type="ORF">JTE90_002124</name>
</gene>
<dbReference type="InterPro" id="IPR050331">
    <property type="entry name" value="Zinc_finger"/>
</dbReference>
<keyword evidence="3" id="KW-0677">Repeat</keyword>
<evidence type="ECO:0000256" key="2">
    <source>
        <dbReference type="ARBA" id="ARBA00022723"/>
    </source>
</evidence>
<dbReference type="SMART" id="SM00355">
    <property type="entry name" value="ZnF_C2H2"/>
    <property type="match status" value="6"/>
</dbReference>
<dbReference type="FunFam" id="3.30.160.60:FF:002343">
    <property type="entry name" value="Zinc finger protein 33A"/>
    <property type="match status" value="1"/>
</dbReference>
<name>A0AAV6V7U8_9ARAC</name>
<dbReference type="Gene3D" id="3.30.160.60">
    <property type="entry name" value="Classic Zinc Finger"/>
    <property type="match status" value="5"/>
</dbReference>
<evidence type="ECO:0000256" key="8">
    <source>
        <dbReference type="SAM" id="MobiDB-lite"/>
    </source>
</evidence>
<feature type="domain" description="C2H2-type" evidence="9">
    <location>
        <begin position="378"/>
        <end position="405"/>
    </location>
</feature>
<comment type="subcellular location">
    <subcellularLocation>
        <location evidence="1">Nucleus</location>
    </subcellularLocation>
</comment>